<gene>
    <name evidence="1" type="ORF">EA756_08760</name>
</gene>
<dbReference type="EMBL" id="RFES01000005">
    <property type="protein sequence ID" value="RSO57573.1"/>
    <property type="molecule type" value="Genomic_DNA"/>
</dbReference>
<dbReference type="AlphaFoldDB" id="A0A429K0V6"/>
<proteinExistence type="predicted"/>
<evidence type="ECO:0000313" key="1">
    <source>
        <dbReference type="EMBL" id="RSO57573.1"/>
    </source>
</evidence>
<protein>
    <submittedName>
        <fullName evidence="1">Uncharacterized protein</fullName>
    </submittedName>
</protein>
<reference evidence="1 2" key="1">
    <citation type="submission" date="2018-10" db="EMBL/GenBank/DDBJ databases">
        <title>GWAS and RNA-Seq identify cryptic mechanisms of antimicrobial resistance in Acinetobacter baumannii.</title>
        <authorList>
            <person name="Sahl J.W."/>
        </authorList>
    </citation>
    <scope>NUCLEOTIDE SEQUENCE [LARGE SCALE GENOMIC DNA]</scope>
    <source>
        <strain evidence="1 2">TG41018</strain>
    </source>
</reference>
<dbReference type="Proteomes" id="UP000276905">
    <property type="component" value="Unassembled WGS sequence"/>
</dbReference>
<comment type="caution">
    <text evidence="1">The sequence shown here is derived from an EMBL/GenBank/DDBJ whole genome shotgun (WGS) entry which is preliminary data.</text>
</comment>
<accession>A0A429K0V6</accession>
<name>A0A429K0V6_9GAMM</name>
<dbReference type="RefSeq" id="WP_125698893.1">
    <property type="nucleotide sequence ID" value="NZ_RFES01000005.1"/>
</dbReference>
<evidence type="ECO:0000313" key="2">
    <source>
        <dbReference type="Proteomes" id="UP000276905"/>
    </source>
</evidence>
<sequence>MENYKIKVNDEAEAIQSRDLFRELGFSPDSSRYGKYVTWVAVFEDGSGSFYSSDTNLDECQELTLPQLRDLVVLHRNDVKDATHVHGQDSSMPFYVSSSNEIYLFYPGKTDHWTTSKFPIHCLKPIHNPQTELGLISGAEALRALADGKEIQWVSTDFKNWNDLDIWNANLKTFLNEKYIAEGEFKFRLKPRTTKLELEIPAPFEPKVGEEYFYLNSGRESGYAMKLHDGKQMDFMAIQFGAWRTEEEIKKVVEQLRKIRGAS</sequence>
<organism evidence="1 2">
    <name type="scientific">Acinetobacter lactucae</name>
    <dbReference type="NCBI Taxonomy" id="1785128"/>
    <lineage>
        <taxon>Bacteria</taxon>
        <taxon>Pseudomonadati</taxon>
        <taxon>Pseudomonadota</taxon>
        <taxon>Gammaproteobacteria</taxon>
        <taxon>Moraxellales</taxon>
        <taxon>Moraxellaceae</taxon>
        <taxon>Acinetobacter</taxon>
        <taxon>Acinetobacter calcoaceticus/baumannii complex</taxon>
    </lineage>
</organism>